<protein>
    <submittedName>
        <fullName evidence="2">Uncharacterized protein</fullName>
    </submittedName>
</protein>
<evidence type="ECO:0000256" key="1">
    <source>
        <dbReference type="SAM" id="Phobius"/>
    </source>
</evidence>
<gene>
    <name evidence="2" type="ORF">HID58_074241</name>
</gene>
<keyword evidence="1" id="KW-0472">Membrane</keyword>
<feature type="non-terminal residue" evidence="2">
    <location>
        <position position="1"/>
    </location>
</feature>
<feature type="transmembrane region" description="Helical" evidence="1">
    <location>
        <begin position="125"/>
        <end position="145"/>
    </location>
</feature>
<dbReference type="Proteomes" id="UP000824890">
    <property type="component" value="Unassembled WGS sequence"/>
</dbReference>
<organism evidence="2 3">
    <name type="scientific">Brassica napus</name>
    <name type="common">Rape</name>
    <dbReference type="NCBI Taxonomy" id="3708"/>
    <lineage>
        <taxon>Eukaryota</taxon>
        <taxon>Viridiplantae</taxon>
        <taxon>Streptophyta</taxon>
        <taxon>Embryophyta</taxon>
        <taxon>Tracheophyta</taxon>
        <taxon>Spermatophyta</taxon>
        <taxon>Magnoliopsida</taxon>
        <taxon>eudicotyledons</taxon>
        <taxon>Gunneridae</taxon>
        <taxon>Pentapetalae</taxon>
        <taxon>rosids</taxon>
        <taxon>malvids</taxon>
        <taxon>Brassicales</taxon>
        <taxon>Brassicaceae</taxon>
        <taxon>Brassiceae</taxon>
        <taxon>Brassica</taxon>
    </lineage>
</organism>
<keyword evidence="3" id="KW-1185">Reference proteome</keyword>
<evidence type="ECO:0000313" key="3">
    <source>
        <dbReference type="Proteomes" id="UP000824890"/>
    </source>
</evidence>
<accession>A0ABQ7YGA7</accession>
<keyword evidence="1" id="KW-0812">Transmembrane</keyword>
<keyword evidence="1" id="KW-1133">Transmembrane helix</keyword>
<reference evidence="2 3" key="1">
    <citation type="submission" date="2021-05" db="EMBL/GenBank/DDBJ databases">
        <title>Genome Assembly of Synthetic Allotetraploid Brassica napus Reveals Homoeologous Exchanges between Subgenomes.</title>
        <authorList>
            <person name="Davis J.T."/>
        </authorList>
    </citation>
    <scope>NUCLEOTIDE SEQUENCE [LARGE SCALE GENOMIC DNA]</scope>
    <source>
        <strain evidence="3">cv. Da-Ae</strain>
        <tissue evidence="2">Seedling</tissue>
    </source>
</reference>
<proteinExistence type="predicted"/>
<comment type="caution">
    <text evidence="2">The sequence shown here is derived from an EMBL/GenBank/DDBJ whole genome shotgun (WGS) entry which is preliminary data.</text>
</comment>
<sequence>HSELETAVLGRSRMQQFWKLTMLTPKNAGGFTSLLEPPPTQAVYLLHFTDLRNRFRYLHRRFTARREKINTRIKLLHELVPGCDKQWLSRAANVFAGDFKGDGADDAEEENNDFFYDSETDHVHYVIKILFFLLYFQASIGIFFMRFSEFRDFYDSE</sequence>
<evidence type="ECO:0000313" key="2">
    <source>
        <dbReference type="EMBL" id="KAH0867219.1"/>
    </source>
</evidence>
<dbReference type="EMBL" id="JAGKQM010000017">
    <property type="protein sequence ID" value="KAH0867219.1"/>
    <property type="molecule type" value="Genomic_DNA"/>
</dbReference>
<name>A0ABQ7YGA7_BRANA</name>